<dbReference type="NCBIfam" id="NF006769">
    <property type="entry name" value="PRK09290.1-3"/>
    <property type="match status" value="1"/>
</dbReference>
<dbReference type="NCBIfam" id="TIGR01879">
    <property type="entry name" value="hydantase"/>
    <property type="match status" value="1"/>
</dbReference>
<dbReference type="GO" id="GO:0046872">
    <property type="term" value="F:metal ion binding"/>
    <property type="evidence" value="ECO:0007669"/>
    <property type="project" value="UniProtKB-KW"/>
</dbReference>
<dbReference type="SUPFAM" id="SSF55031">
    <property type="entry name" value="Bacterial exopeptidase dimerisation domain"/>
    <property type="match status" value="1"/>
</dbReference>
<feature type="binding site" evidence="3">
    <location>
        <position position="104"/>
    </location>
    <ligand>
        <name>Zn(2+)</name>
        <dbReference type="ChEBI" id="CHEBI:29105"/>
        <label>2</label>
    </ligand>
</feature>
<keyword evidence="3" id="KW-0479">Metal-binding</keyword>
<evidence type="ECO:0000256" key="1">
    <source>
        <dbReference type="ARBA" id="ARBA00006153"/>
    </source>
</evidence>
<feature type="binding site" evidence="3">
    <location>
        <position position="200"/>
    </location>
    <ligand>
        <name>Zn(2+)</name>
        <dbReference type="ChEBI" id="CHEBI:29105"/>
        <label>1</label>
    </ligand>
</feature>
<feature type="binding site" evidence="3">
    <location>
        <position position="139"/>
    </location>
    <ligand>
        <name>Zn(2+)</name>
        <dbReference type="ChEBI" id="CHEBI:29105"/>
        <label>2</label>
    </ligand>
</feature>
<sequence>MTNALQSIEAVCSLSIDADRLWSDILGTARFGAFGETGMNRLALSLSDGQVRGWFEAECRAFGCTVEIDRIGNIFATLPGSEPNLASIAVGSHLDTQPGGGRFDGILGVLAGVEILRVLKTSGKQLRHPLTIVNWTNEEGSRFSPAMMGSGVFCGVHDIEVAYARMDKDGVTVDEALEAIGYRGEHAPGYLPMAAYLELHIEQGPVLEADGSAVGIVTGVQGLRWLDIRIGGTEAHAGAFPMPLRKDALVPAAKVILACESVALRHTPGVATVGYAHVAPNSRNVVPGEVRLEVDMRHPEESGLAAMERDLTEEIERLAPGAEVSVVWRKAPVVFDAALRGVIRRAAAELSLSALDMVSGAGHDAAHLAGKVPTAMIFVPSREGLSHNEREYSTPQQCADGANLLLRSMLHADELFDIQPEMDSNDVF</sequence>
<dbReference type="Pfam" id="PF07687">
    <property type="entry name" value="M20_dimer"/>
    <property type="match status" value="1"/>
</dbReference>
<dbReference type="InterPro" id="IPR010158">
    <property type="entry name" value="Amidase_Cbmase"/>
</dbReference>
<evidence type="ECO:0000256" key="2">
    <source>
        <dbReference type="ARBA" id="ARBA00022801"/>
    </source>
</evidence>
<comment type="cofactor">
    <cofactor evidence="3">
        <name>Zn(2+)</name>
        <dbReference type="ChEBI" id="CHEBI:29105"/>
    </cofactor>
    <text evidence="3">Binds 2 Zn(2+) ions per subunit.</text>
</comment>
<keyword evidence="2 5" id="KW-0378">Hydrolase</keyword>
<dbReference type="NCBIfam" id="NF006771">
    <property type="entry name" value="PRK09290.1-5"/>
    <property type="match status" value="1"/>
</dbReference>
<feature type="binding site" evidence="3">
    <location>
        <position position="387"/>
    </location>
    <ligand>
        <name>Zn(2+)</name>
        <dbReference type="ChEBI" id="CHEBI:29105"/>
        <label>2</label>
    </ligand>
</feature>
<dbReference type="RefSeq" id="WP_112126141.1">
    <property type="nucleotide sequence ID" value="NZ_QMBQ01000001.1"/>
</dbReference>
<accession>A0A330H447</accession>
<feature type="binding site" evidence="3">
    <location>
        <position position="93"/>
    </location>
    <ligand>
        <name>Zn(2+)</name>
        <dbReference type="ChEBI" id="CHEBI:29105"/>
        <label>1</label>
    </ligand>
</feature>
<dbReference type="PANTHER" id="PTHR32494">
    <property type="entry name" value="ALLANTOATE DEIMINASE-RELATED"/>
    <property type="match status" value="1"/>
</dbReference>
<dbReference type="SUPFAM" id="SSF53187">
    <property type="entry name" value="Zn-dependent exopeptidases"/>
    <property type="match status" value="1"/>
</dbReference>
<name>A0A330H447_9HYPH</name>
<keyword evidence="6" id="KW-1185">Reference proteome</keyword>
<dbReference type="PIRSF" id="PIRSF001235">
    <property type="entry name" value="Amidase_carbamoylase"/>
    <property type="match status" value="1"/>
</dbReference>
<dbReference type="Gene3D" id="3.30.70.360">
    <property type="match status" value="1"/>
</dbReference>
<evidence type="ECO:0000256" key="3">
    <source>
        <dbReference type="PIRSR" id="PIRSR001235-1"/>
    </source>
</evidence>
<evidence type="ECO:0000313" key="5">
    <source>
        <dbReference type="EMBL" id="RAZ80604.1"/>
    </source>
</evidence>
<gene>
    <name evidence="5" type="ORF">DPM35_04855</name>
</gene>
<dbReference type="GO" id="GO:0016813">
    <property type="term" value="F:hydrolase activity, acting on carbon-nitrogen (but not peptide) bonds, in linear amidines"/>
    <property type="evidence" value="ECO:0007669"/>
    <property type="project" value="InterPro"/>
</dbReference>
<reference evidence="6" key="1">
    <citation type="submission" date="2018-06" db="EMBL/GenBank/DDBJ databases">
        <authorList>
            <person name="Helene L.C."/>
            <person name="Dall'Agnol R."/>
            <person name="Delamuta J.R."/>
            <person name="Hungria M."/>
        </authorList>
    </citation>
    <scope>NUCLEOTIDE SEQUENCE [LARGE SCALE GENOMIC DNA]</scope>
    <source>
        <strain evidence="6">CNPSo 3140</strain>
    </source>
</reference>
<dbReference type="Proteomes" id="UP000251956">
    <property type="component" value="Unassembled WGS sequence"/>
</dbReference>
<dbReference type="PANTHER" id="PTHR32494:SF5">
    <property type="entry name" value="ALLANTOATE AMIDOHYDROLASE"/>
    <property type="match status" value="1"/>
</dbReference>
<dbReference type="InterPro" id="IPR002933">
    <property type="entry name" value="Peptidase_M20"/>
</dbReference>
<dbReference type="Gene3D" id="3.40.630.10">
    <property type="entry name" value="Zn peptidases"/>
    <property type="match status" value="1"/>
</dbReference>
<dbReference type="Pfam" id="PF01546">
    <property type="entry name" value="Peptidase_M20"/>
    <property type="match status" value="1"/>
</dbReference>
<keyword evidence="3" id="KW-0862">Zinc</keyword>
<dbReference type="CDD" id="cd03884">
    <property type="entry name" value="M20_bAS"/>
    <property type="match status" value="1"/>
</dbReference>
<evidence type="ECO:0000313" key="6">
    <source>
        <dbReference type="Proteomes" id="UP000251956"/>
    </source>
</evidence>
<dbReference type="OrthoDB" id="9808195at2"/>
<proteinExistence type="inferred from homology"/>
<dbReference type="InterPro" id="IPR011650">
    <property type="entry name" value="Peptidase_M20_dimer"/>
</dbReference>
<organism evidence="5 6">
    <name type="scientific">Mesorhizobium atlanticum</name>
    <dbReference type="NCBI Taxonomy" id="2233532"/>
    <lineage>
        <taxon>Bacteria</taxon>
        <taxon>Pseudomonadati</taxon>
        <taxon>Pseudomonadota</taxon>
        <taxon>Alphaproteobacteria</taxon>
        <taxon>Hyphomicrobiales</taxon>
        <taxon>Phyllobacteriaceae</taxon>
        <taxon>Mesorhizobium</taxon>
    </lineage>
</organism>
<comment type="similarity">
    <text evidence="1">Belongs to the peptidase M20 family.</text>
</comment>
<protein>
    <submittedName>
        <fullName evidence="5">Zn-dependent hydrolase</fullName>
    </submittedName>
</protein>
<evidence type="ECO:0000259" key="4">
    <source>
        <dbReference type="Pfam" id="PF07687"/>
    </source>
</evidence>
<dbReference type="EMBL" id="QMBQ01000001">
    <property type="protein sequence ID" value="RAZ80604.1"/>
    <property type="molecule type" value="Genomic_DNA"/>
</dbReference>
<dbReference type="AlphaFoldDB" id="A0A330H447"/>
<feature type="domain" description="Peptidase M20 dimerisation" evidence="4">
    <location>
        <begin position="219"/>
        <end position="320"/>
    </location>
</feature>
<comment type="caution">
    <text evidence="5">The sequence shown here is derived from an EMBL/GenBank/DDBJ whole genome shotgun (WGS) entry which is preliminary data.</text>
</comment>
<feature type="binding site" evidence="3">
    <location>
        <position position="104"/>
    </location>
    <ligand>
        <name>Zn(2+)</name>
        <dbReference type="ChEBI" id="CHEBI:29105"/>
        <label>1</label>
    </ligand>
</feature>
<dbReference type="InterPro" id="IPR036264">
    <property type="entry name" value="Bact_exopeptidase_dim_dom"/>
</dbReference>
<reference evidence="5 6" key="2">
    <citation type="submission" date="2018-07" db="EMBL/GenBank/DDBJ databases">
        <title>Diversity of Mesorhizobium strains in Brazil.</title>
        <authorList>
            <person name="Helene L.C.F."/>
            <person name="Dall'Agnol R."/>
            <person name="Delamuta J.R.M."/>
            <person name="Hungria M."/>
        </authorList>
    </citation>
    <scope>NUCLEOTIDE SEQUENCE [LARGE SCALE GENOMIC DNA]</scope>
    <source>
        <strain evidence="5 6">CNPSo 3140</strain>
    </source>
</reference>